<keyword evidence="2" id="KW-1185">Reference proteome</keyword>
<protein>
    <submittedName>
        <fullName evidence="1">50S ribosomal protein L17</fullName>
    </submittedName>
</protein>
<evidence type="ECO:0000313" key="1">
    <source>
        <dbReference type="EMBL" id="KAK1884778.1"/>
    </source>
</evidence>
<keyword evidence="1" id="KW-0687">Ribonucleoprotein</keyword>
<comment type="caution">
    <text evidence="1">The sequence shown here is derived from an EMBL/GenBank/DDBJ whole genome shotgun (WGS) entry which is preliminary data.</text>
</comment>
<gene>
    <name evidence="1" type="ORF">KUDE01_030976</name>
</gene>
<name>A0AAD9EX57_DISEL</name>
<organism evidence="1 2">
    <name type="scientific">Dissostichus eleginoides</name>
    <name type="common">Patagonian toothfish</name>
    <name type="synonym">Dissostichus amissus</name>
    <dbReference type="NCBI Taxonomy" id="100907"/>
    <lineage>
        <taxon>Eukaryota</taxon>
        <taxon>Metazoa</taxon>
        <taxon>Chordata</taxon>
        <taxon>Craniata</taxon>
        <taxon>Vertebrata</taxon>
        <taxon>Euteleostomi</taxon>
        <taxon>Actinopterygii</taxon>
        <taxon>Neopterygii</taxon>
        <taxon>Teleostei</taxon>
        <taxon>Neoteleostei</taxon>
        <taxon>Acanthomorphata</taxon>
        <taxon>Eupercaria</taxon>
        <taxon>Perciformes</taxon>
        <taxon>Notothenioidei</taxon>
        <taxon>Nototheniidae</taxon>
        <taxon>Dissostichus</taxon>
    </lineage>
</organism>
<reference evidence="1" key="1">
    <citation type="submission" date="2023-04" db="EMBL/GenBank/DDBJ databases">
        <title>Chromosome-level genome of Chaenocephalus aceratus.</title>
        <authorList>
            <person name="Park H."/>
        </authorList>
    </citation>
    <scope>NUCLEOTIDE SEQUENCE</scope>
    <source>
        <strain evidence="1">DE</strain>
        <tissue evidence="1">Muscle</tissue>
    </source>
</reference>
<keyword evidence="1" id="KW-0689">Ribosomal protein</keyword>
<evidence type="ECO:0000313" key="2">
    <source>
        <dbReference type="Proteomes" id="UP001228049"/>
    </source>
</evidence>
<accession>A0AAD9EX57</accession>
<dbReference type="Proteomes" id="UP001228049">
    <property type="component" value="Unassembled WGS sequence"/>
</dbReference>
<proteinExistence type="predicted"/>
<sequence>MTSSDNDDSDLSESLEIRELQDQYLEPETSFKKSWSLPILNDTCVALEESADFPFKDPGDPLFKDGFLPVCLQHVGVK</sequence>
<dbReference type="AlphaFoldDB" id="A0AAD9EX57"/>
<dbReference type="EMBL" id="JASDAP010000021">
    <property type="protein sequence ID" value="KAK1884778.1"/>
    <property type="molecule type" value="Genomic_DNA"/>
</dbReference>
<dbReference type="GO" id="GO:0005840">
    <property type="term" value="C:ribosome"/>
    <property type="evidence" value="ECO:0007669"/>
    <property type="project" value="UniProtKB-KW"/>
</dbReference>